<dbReference type="RefSeq" id="XP_011091629.1">
    <property type="nucleotide sequence ID" value="XM_011093327.2"/>
</dbReference>
<dbReference type="AlphaFoldDB" id="A0A6I9UBY7"/>
<dbReference type="PANTHER" id="PTHR31549:SF129">
    <property type="entry name" value="DUF4220 DOMAIN-CONTAINING PROTEIN"/>
    <property type="match status" value="1"/>
</dbReference>
<keyword evidence="2" id="KW-1133">Transmembrane helix</keyword>
<keyword evidence="3" id="KW-1185">Reference proteome</keyword>
<keyword evidence="2" id="KW-0812">Transmembrane</keyword>
<keyword evidence="2" id="KW-0472">Membrane</keyword>
<dbReference type="GeneID" id="105172008"/>
<dbReference type="InterPro" id="IPR004158">
    <property type="entry name" value="DUF247_pln"/>
</dbReference>
<protein>
    <submittedName>
        <fullName evidence="4">UPF0481 protein At3g47200-like</fullName>
    </submittedName>
</protein>
<accession>A0A6I9UBY7</accession>
<evidence type="ECO:0000313" key="4">
    <source>
        <dbReference type="RefSeq" id="XP_011091629.1"/>
    </source>
</evidence>
<dbReference type="Pfam" id="PF03140">
    <property type="entry name" value="DUF247"/>
    <property type="match status" value="1"/>
</dbReference>
<feature type="compositionally biased region" description="Low complexity" evidence="1">
    <location>
        <begin position="1"/>
        <end position="13"/>
    </location>
</feature>
<organism evidence="3 4">
    <name type="scientific">Sesamum indicum</name>
    <name type="common">Oriental sesame</name>
    <name type="synonym">Sesamum orientale</name>
    <dbReference type="NCBI Taxonomy" id="4182"/>
    <lineage>
        <taxon>Eukaryota</taxon>
        <taxon>Viridiplantae</taxon>
        <taxon>Streptophyta</taxon>
        <taxon>Embryophyta</taxon>
        <taxon>Tracheophyta</taxon>
        <taxon>Spermatophyta</taxon>
        <taxon>Magnoliopsida</taxon>
        <taxon>eudicotyledons</taxon>
        <taxon>Gunneridae</taxon>
        <taxon>Pentapetalae</taxon>
        <taxon>asterids</taxon>
        <taxon>lamiids</taxon>
        <taxon>Lamiales</taxon>
        <taxon>Pedaliaceae</taxon>
        <taxon>Sesamum</taxon>
    </lineage>
</organism>
<name>A0A6I9UBY7_SESIN</name>
<dbReference type="InParanoid" id="A0A6I9UBY7"/>
<proteinExistence type="predicted"/>
<dbReference type="OrthoDB" id="1849062at2759"/>
<feature type="region of interest" description="Disordered" evidence="1">
    <location>
        <begin position="1"/>
        <end position="20"/>
    </location>
</feature>
<dbReference type="PANTHER" id="PTHR31549">
    <property type="entry name" value="PROTEIN, PUTATIVE (DUF247)-RELATED-RELATED"/>
    <property type="match status" value="1"/>
</dbReference>
<feature type="transmembrane region" description="Helical" evidence="2">
    <location>
        <begin position="418"/>
        <end position="441"/>
    </location>
</feature>
<reference evidence="4" key="1">
    <citation type="submission" date="2025-08" db="UniProtKB">
        <authorList>
            <consortium name="RefSeq"/>
        </authorList>
    </citation>
    <scope>IDENTIFICATION</scope>
</reference>
<evidence type="ECO:0000256" key="1">
    <source>
        <dbReference type="SAM" id="MobiDB-lite"/>
    </source>
</evidence>
<dbReference type="KEGG" id="sind:105172008"/>
<evidence type="ECO:0000313" key="3">
    <source>
        <dbReference type="Proteomes" id="UP000504604"/>
    </source>
</evidence>
<dbReference type="Proteomes" id="UP000504604">
    <property type="component" value="Linkage group LG10"/>
</dbReference>
<sequence>MFVNSSQQSMSSSTGEITEEEAGVCSSFRITIPGQEGSSLVVSRKMHRVPPQMRLNNRTSNFYDPVIVSYGPYHHGKDQRQAEDLKRQALDLLFSETGKNKAFFMAYILRRIDRIRDCYVGVSGDVYDDTELAEMMLADACLILYINDAMDGNDVFFDMGYRSLGFAGMRLVVRDLYLLENQIPYWIIQFLDSFRRGRCPSVLTSPLPEPVHLLAIRHLTLFKRRQNHEVRQPKPEFIQLISWLRWISRNQKESTTGHNLENFSCPRRSVMDLKAKGIRFESSSDLLTDIKFESYCFHGKLQLPSRHIADHFTYFNSNMIAFGMSLGAYTEFAVASYVNFMKSLIESPDDVKELQEKGIFRTTFSNEEVVQMFKEMDTYGLDKRDAFLEVKMRIEKHCSNKAKTWMAKLLHTYFRSPWTVLALFAAIFALGLASLQGYYAIRRANKSSP</sequence>
<gene>
    <name evidence="4" type="primary">LOC105172008</name>
</gene>
<evidence type="ECO:0000256" key="2">
    <source>
        <dbReference type="SAM" id="Phobius"/>
    </source>
</evidence>